<evidence type="ECO:0000313" key="2">
    <source>
        <dbReference type="Proteomes" id="UP000250078"/>
    </source>
</evidence>
<proteinExistence type="predicted"/>
<protein>
    <submittedName>
        <fullName evidence="1">MT-A70-domain-containing protein</fullName>
    </submittedName>
</protein>
<organism evidence="1 2">
    <name type="scientific">Cenococcum geophilum 1.58</name>
    <dbReference type="NCBI Taxonomy" id="794803"/>
    <lineage>
        <taxon>Eukaryota</taxon>
        <taxon>Fungi</taxon>
        <taxon>Dikarya</taxon>
        <taxon>Ascomycota</taxon>
        <taxon>Pezizomycotina</taxon>
        <taxon>Dothideomycetes</taxon>
        <taxon>Pleosporomycetidae</taxon>
        <taxon>Gloniales</taxon>
        <taxon>Gloniaceae</taxon>
        <taxon>Cenococcum</taxon>
    </lineage>
</organism>
<keyword evidence="2" id="KW-1185">Reference proteome</keyword>
<accession>A0ACC8ELZ8</accession>
<dbReference type="Proteomes" id="UP000250078">
    <property type="component" value="Unassembled WGS sequence"/>
</dbReference>
<sequence length="470" mass="52954">MQPILYQNAECSVTLVDIPTSIAAAQGAWYCRATDILLSSEPLEEPFPSHDPKTPAAAAKITKNTVDEELHLIYKGIIEKALAEIRQNVHGTWCLTRKLMQQTLSNSKERKASNASNIDSENAEAKLSQVLENLQERQGGAGVGISSLVPSFSASSEPTNGNPHSWVMSYVAMDYENEERLQDGDALKRVQEPWEPSFHNARDYLLEVSVFEASSMSAPITTPVVFRIPPRSSFFLHDCAQPDSFRAEFRNITQEHDLPLWFDFILLDPPWPNSSARRRSAYVTQPTVNEIKKMILRMDLDTYMKRNGLVGIWITNKPAIRSLVLGHGGLFERVNVSLIEEWIWIKTTTSGELVSSLDSLWRKPYEVLLLGRAASDPWIVAGAAPDVQRRVIAGVPDLHSRKPCLKDLIEPFMPEPAEYSALEIFSRYLVAGWCSWGNEVLKFNWQGYWTTTGPEELTQLRAETGFDMEQ</sequence>
<reference evidence="1 2" key="1">
    <citation type="journal article" date="2016" name="Nat. Commun.">
        <title>Ectomycorrhizal ecology is imprinted in the genome of the dominant symbiotic fungus Cenococcum geophilum.</title>
        <authorList>
            <consortium name="DOE Joint Genome Institute"/>
            <person name="Peter M."/>
            <person name="Kohler A."/>
            <person name="Ohm R.A."/>
            <person name="Kuo A."/>
            <person name="Krutzmann J."/>
            <person name="Morin E."/>
            <person name="Arend M."/>
            <person name="Barry K.W."/>
            <person name="Binder M."/>
            <person name="Choi C."/>
            <person name="Clum A."/>
            <person name="Copeland A."/>
            <person name="Grisel N."/>
            <person name="Haridas S."/>
            <person name="Kipfer T."/>
            <person name="LaButti K."/>
            <person name="Lindquist E."/>
            <person name="Lipzen A."/>
            <person name="Maire R."/>
            <person name="Meier B."/>
            <person name="Mihaltcheva S."/>
            <person name="Molinier V."/>
            <person name="Murat C."/>
            <person name="Poggeler S."/>
            <person name="Quandt C.A."/>
            <person name="Sperisen C."/>
            <person name="Tritt A."/>
            <person name="Tisserant E."/>
            <person name="Crous P.W."/>
            <person name="Henrissat B."/>
            <person name="Nehls U."/>
            <person name="Egli S."/>
            <person name="Spatafora J.W."/>
            <person name="Grigoriev I.V."/>
            <person name="Martin F.M."/>
        </authorList>
    </citation>
    <scope>NUCLEOTIDE SEQUENCE [LARGE SCALE GENOMIC DNA]</scope>
    <source>
        <strain evidence="1 2">1.58</strain>
    </source>
</reference>
<name>A0ACC8ELZ8_9PEZI</name>
<dbReference type="EMBL" id="KV748264">
    <property type="protein sequence ID" value="OCK87246.1"/>
    <property type="molecule type" value="Genomic_DNA"/>
</dbReference>
<gene>
    <name evidence="1" type="ORF">K441DRAFT_671063</name>
</gene>
<evidence type="ECO:0000313" key="1">
    <source>
        <dbReference type="EMBL" id="OCK87246.1"/>
    </source>
</evidence>